<evidence type="ECO:0000256" key="1">
    <source>
        <dbReference type="ARBA" id="ARBA00009986"/>
    </source>
</evidence>
<reference evidence="4 5" key="1">
    <citation type="submission" date="2020-04" db="EMBL/GenBank/DDBJ databases">
        <title>Ramlibacter sp. G-1-2-2 isolated from soil.</title>
        <authorList>
            <person name="Dahal R.H."/>
        </authorList>
    </citation>
    <scope>NUCLEOTIDE SEQUENCE [LARGE SCALE GENOMIC DNA]</scope>
    <source>
        <strain evidence="4 5">G-1-2-2</strain>
    </source>
</reference>
<dbReference type="Pfam" id="PF00171">
    <property type="entry name" value="Aldedh"/>
    <property type="match status" value="1"/>
</dbReference>
<organism evidence="4 5">
    <name type="scientific">Ramlibacter agri</name>
    <dbReference type="NCBI Taxonomy" id="2728837"/>
    <lineage>
        <taxon>Bacteria</taxon>
        <taxon>Pseudomonadati</taxon>
        <taxon>Pseudomonadota</taxon>
        <taxon>Betaproteobacteria</taxon>
        <taxon>Burkholderiales</taxon>
        <taxon>Comamonadaceae</taxon>
        <taxon>Ramlibacter</taxon>
    </lineage>
</organism>
<dbReference type="InterPro" id="IPR016163">
    <property type="entry name" value="Ald_DH_C"/>
</dbReference>
<dbReference type="GO" id="GO:0008911">
    <property type="term" value="F:lactaldehyde dehydrogenase (NAD+) activity"/>
    <property type="evidence" value="ECO:0007669"/>
    <property type="project" value="TreeGrafter"/>
</dbReference>
<evidence type="ECO:0000259" key="3">
    <source>
        <dbReference type="Pfam" id="PF00171"/>
    </source>
</evidence>
<dbReference type="InterPro" id="IPR016162">
    <property type="entry name" value="Ald_DH_N"/>
</dbReference>
<accession>A0A848H125</accession>
<evidence type="ECO:0000256" key="2">
    <source>
        <dbReference type="ARBA" id="ARBA00023002"/>
    </source>
</evidence>
<dbReference type="InterPro" id="IPR051020">
    <property type="entry name" value="ALDH-related_metabolic_enz"/>
</dbReference>
<dbReference type="Gene3D" id="3.40.605.10">
    <property type="entry name" value="Aldehyde Dehydrogenase, Chain A, domain 1"/>
    <property type="match status" value="1"/>
</dbReference>
<name>A0A848H125_9BURK</name>
<dbReference type="PANTHER" id="PTHR42991">
    <property type="entry name" value="ALDEHYDE DEHYDROGENASE"/>
    <property type="match status" value="1"/>
</dbReference>
<sequence length="464" mass="49196">MAGAWTDGAERRPVLDKFKLAPCGVLHVPSRSQVHEAVVAAHAAFEASVLTPHDRGRILERTAQLLALRRDELVRSLQAEAGFTAADAGGELARCLETFRLSAEEARRFGGDMVPLEGAPQQAGRLGFTLRVPLGVVCAITPFNAPLNTVAHKVAPALAAGNAVVLKPSAHTPTAANIMAATLIEAGLPPGLITVLHGDAEVAQALLDEPLVRFYAFTGSTEAGRDIQRRAGLRRTQMELGSIAFTILCDDADLGRALPRVMNASYRKAGQVCTSIQVLLVHQSLRARVEDKLAALVRELPFGDPSLTDTVVGPVISEAAARRIESWIAEAVAGGARLLAGGERRGAVIPPTLLADVPADARVSCQEVFGPVVSIVPFATLDEAIHRVNATPYGLATGVFTNRLDDAFRAARQLQVGGVHVNETSSSRVDLMPYGGSKDSGFGREGPHHAIREMSEERMVTISA</sequence>
<protein>
    <submittedName>
        <fullName evidence="4">Aldehyde dehydrogenase family protein</fullName>
    </submittedName>
</protein>
<dbReference type="InterPro" id="IPR016161">
    <property type="entry name" value="Ald_DH/histidinol_DH"/>
</dbReference>
<proteinExistence type="inferred from homology"/>
<keyword evidence="5" id="KW-1185">Reference proteome</keyword>
<feature type="domain" description="Aldehyde dehydrogenase" evidence="3">
    <location>
        <begin position="6"/>
        <end position="460"/>
    </location>
</feature>
<comment type="similarity">
    <text evidence="1">Belongs to the aldehyde dehydrogenase family.</text>
</comment>
<evidence type="ECO:0000313" key="4">
    <source>
        <dbReference type="EMBL" id="NML42820.1"/>
    </source>
</evidence>
<keyword evidence="2" id="KW-0560">Oxidoreductase</keyword>
<dbReference type="EMBL" id="JABBFX010000001">
    <property type="protein sequence ID" value="NML42820.1"/>
    <property type="molecule type" value="Genomic_DNA"/>
</dbReference>
<comment type="caution">
    <text evidence="4">The sequence shown here is derived from an EMBL/GenBank/DDBJ whole genome shotgun (WGS) entry which is preliminary data.</text>
</comment>
<gene>
    <name evidence="4" type="ORF">HHL11_03585</name>
</gene>
<dbReference type="InterPro" id="IPR015590">
    <property type="entry name" value="Aldehyde_DH_dom"/>
</dbReference>
<dbReference type="Proteomes" id="UP000541185">
    <property type="component" value="Unassembled WGS sequence"/>
</dbReference>
<dbReference type="SUPFAM" id="SSF53720">
    <property type="entry name" value="ALDH-like"/>
    <property type="match status" value="1"/>
</dbReference>
<dbReference type="Gene3D" id="3.40.309.10">
    <property type="entry name" value="Aldehyde Dehydrogenase, Chain A, domain 2"/>
    <property type="match status" value="1"/>
</dbReference>
<dbReference type="PANTHER" id="PTHR42991:SF1">
    <property type="entry name" value="ALDEHYDE DEHYDROGENASE"/>
    <property type="match status" value="1"/>
</dbReference>
<dbReference type="AlphaFoldDB" id="A0A848H125"/>
<evidence type="ECO:0000313" key="5">
    <source>
        <dbReference type="Proteomes" id="UP000541185"/>
    </source>
</evidence>